<gene>
    <name evidence="1" type="ORF">I551_0297</name>
</gene>
<proteinExistence type="predicted"/>
<dbReference type="GO" id="GO:0032259">
    <property type="term" value="P:methylation"/>
    <property type="evidence" value="ECO:0007669"/>
    <property type="project" value="UniProtKB-KW"/>
</dbReference>
<accession>A0ABN0R7S9</accession>
<organism evidence="1 2">
    <name type="scientific">Mycobacterium ulcerans str. Harvey</name>
    <dbReference type="NCBI Taxonomy" id="1299332"/>
    <lineage>
        <taxon>Bacteria</taxon>
        <taxon>Bacillati</taxon>
        <taxon>Actinomycetota</taxon>
        <taxon>Actinomycetes</taxon>
        <taxon>Mycobacteriales</taxon>
        <taxon>Mycobacteriaceae</taxon>
        <taxon>Mycobacterium</taxon>
        <taxon>Mycobacterium ulcerans group</taxon>
    </lineage>
</organism>
<sequence length="53" mass="6048">MDLLLKADEIDKALDLVDRHVLIGELGMAPDAVARCRSAWMTLRDRRIKRGSR</sequence>
<dbReference type="EC" id="2.1.1.72" evidence="1"/>
<evidence type="ECO:0000313" key="2">
    <source>
        <dbReference type="Proteomes" id="UP000020681"/>
    </source>
</evidence>
<dbReference type="EMBL" id="JAOL01000064">
    <property type="protein sequence ID" value="EUA93202.1"/>
    <property type="molecule type" value="Genomic_DNA"/>
</dbReference>
<keyword evidence="1" id="KW-0489">Methyltransferase</keyword>
<keyword evidence="1" id="KW-0808">Transferase</keyword>
<evidence type="ECO:0000313" key="1">
    <source>
        <dbReference type="EMBL" id="EUA93202.1"/>
    </source>
</evidence>
<name>A0ABN0R7S9_MYCUL</name>
<protein>
    <submittedName>
        <fullName evidence="1">DNA (Cytosine-5-)-methyltransferase domain protein</fullName>
        <ecNumber evidence="1">2.1.1.72</ecNumber>
    </submittedName>
</protein>
<dbReference type="GO" id="GO:0009007">
    <property type="term" value="F:site-specific DNA-methyltransferase (adenine-specific) activity"/>
    <property type="evidence" value="ECO:0007669"/>
    <property type="project" value="UniProtKB-EC"/>
</dbReference>
<dbReference type="Proteomes" id="UP000020681">
    <property type="component" value="Unassembled WGS sequence"/>
</dbReference>
<comment type="caution">
    <text evidence="1">The sequence shown here is derived from an EMBL/GenBank/DDBJ whole genome shotgun (WGS) entry which is preliminary data.</text>
</comment>
<keyword evidence="2" id="KW-1185">Reference proteome</keyword>
<reference evidence="1 2" key="1">
    <citation type="submission" date="2014-01" db="EMBL/GenBank/DDBJ databases">
        <authorList>
            <person name="Dobos K."/>
            <person name="Lenaerts A."/>
            <person name="Ordway D."/>
            <person name="DeGroote M.A."/>
            <person name="Parker T."/>
            <person name="Sizemore C."/>
            <person name="Tallon L.J."/>
            <person name="Sadzewicz L.K."/>
            <person name="Sengamalay N."/>
            <person name="Fraser C.M."/>
            <person name="Hine E."/>
            <person name="Shefchek K.A."/>
            <person name="Das S.P."/>
            <person name="Tettelin H."/>
        </authorList>
    </citation>
    <scope>NUCLEOTIDE SEQUENCE [LARGE SCALE GENOMIC DNA]</scope>
    <source>
        <strain evidence="1 2">Harvey</strain>
    </source>
</reference>